<feature type="transmembrane region" description="Helical" evidence="1">
    <location>
        <begin position="64"/>
        <end position="80"/>
    </location>
</feature>
<keyword evidence="3" id="KW-1185">Reference proteome</keyword>
<dbReference type="InterPro" id="IPR007404">
    <property type="entry name" value="YdjM-like"/>
</dbReference>
<proteinExistence type="predicted"/>
<dbReference type="Proteomes" id="UP001596461">
    <property type="component" value="Unassembled WGS sequence"/>
</dbReference>
<evidence type="ECO:0000256" key="1">
    <source>
        <dbReference type="SAM" id="Phobius"/>
    </source>
</evidence>
<keyword evidence="1" id="KW-0472">Membrane</keyword>
<keyword evidence="1" id="KW-1133">Transmembrane helix</keyword>
<dbReference type="GO" id="GO:0016787">
    <property type="term" value="F:hydrolase activity"/>
    <property type="evidence" value="ECO:0007669"/>
    <property type="project" value="UniProtKB-KW"/>
</dbReference>
<comment type="caution">
    <text evidence="2">The sequence shown here is derived from an EMBL/GenBank/DDBJ whole genome shotgun (WGS) entry which is preliminary data.</text>
</comment>
<gene>
    <name evidence="2" type="ORF">ACFQL9_03730</name>
</gene>
<dbReference type="Pfam" id="PF04307">
    <property type="entry name" value="YdjM"/>
    <property type="match status" value="1"/>
</dbReference>
<name>A0ABD5W6L6_9EURY</name>
<feature type="transmembrane region" description="Helical" evidence="1">
    <location>
        <begin position="87"/>
        <end position="109"/>
    </location>
</feature>
<evidence type="ECO:0000313" key="3">
    <source>
        <dbReference type="Proteomes" id="UP001596461"/>
    </source>
</evidence>
<dbReference type="EMBL" id="JBHTAH010000002">
    <property type="protein sequence ID" value="MFC7068741.1"/>
    <property type="molecule type" value="Genomic_DNA"/>
</dbReference>
<keyword evidence="1" id="KW-0812">Transmembrane</keyword>
<protein>
    <submittedName>
        <fullName evidence="2">Metal-dependent hydrolase</fullName>
    </submittedName>
</protein>
<evidence type="ECO:0000313" key="2">
    <source>
        <dbReference type="EMBL" id="MFC7068741.1"/>
    </source>
</evidence>
<sequence length="175" mass="19479">MLPWTHAAFGYLLLLAVVLLLGRRFSRAELLAVLVGTQLADVIDKPLAWWFDVVPSGRSLGHSLLFVVPLCAVVVAITWYRRHPEVGVAFGVGYLTHLVGDTYAAIYAWRTEEFTFLLWPILPPYPYDDFVGFADFFDGFEVTTPGLVVFTAAAVVGVAFLVQFIRAPWLDTARS</sequence>
<dbReference type="RefSeq" id="WP_284033440.1">
    <property type="nucleotide sequence ID" value="NZ_CP126155.1"/>
</dbReference>
<keyword evidence="2" id="KW-0378">Hydrolase</keyword>
<reference evidence="2 3" key="1">
    <citation type="journal article" date="2019" name="Int. J. Syst. Evol. Microbiol.">
        <title>The Global Catalogue of Microorganisms (GCM) 10K type strain sequencing project: providing services to taxonomists for standard genome sequencing and annotation.</title>
        <authorList>
            <consortium name="The Broad Institute Genomics Platform"/>
            <consortium name="The Broad Institute Genome Sequencing Center for Infectious Disease"/>
            <person name="Wu L."/>
            <person name="Ma J."/>
        </authorList>
    </citation>
    <scope>NUCLEOTIDE SEQUENCE [LARGE SCALE GENOMIC DNA]</scope>
    <source>
        <strain evidence="2 3">DT31</strain>
    </source>
</reference>
<feature type="transmembrane region" description="Helical" evidence="1">
    <location>
        <begin position="146"/>
        <end position="165"/>
    </location>
</feature>
<dbReference type="AlphaFoldDB" id="A0ABD5W6L6"/>
<accession>A0ABD5W6L6</accession>
<organism evidence="2 3">
    <name type="scientific">Halobaculum lipolyticum</name>
    <dbReference type="NCBI Taxonomy" id="3032001"/>
    <lineage>
        <taxon>Archaea</taxon>
        <taxon>Methanobacteriati</taxon>
        <taxon>Methanobacteriota</taxon>
        <taxon>Stenosarchaea group</taxon>
        <taxon>Halobacteria</taxon>
        <taxon>Halobacteriales</taxon>
        <taxon>Haloferacaceae</taxon>
        <taxon>Halobaculum</taxon>
    </lineage>
</organism>
<dbReference type="GeneID" id="81127062"/>